<keyword evidence="1" id="KW-1133">Transmembrane helix</keyword>
<dbReference type="InterPro" id="IPR007462">
    <property type="entry name" value="COV1-like"/>
</dbReference>
<gene>
    <name evidence="2" type="ORF">OP8BY_1943</name>
</gene>
<feature type="transmembrane region" description="Helical" evidence="1">
    <location>
        <begin position="14"/>
        <end position="35"/>
    </location>
</feature>
<name>A0A3E2BNN0_9BACT</name>
<dbReference type="AlphaFoldDB" id="A0A3E2BNN0"/>
<keyword evidence="1" id="KW-0812">Transmembrane</keyword>
<comment type="caution">
    <text evidence="2">The sequence shown here is derived from an EMBL/GenBank/DDBJ whole genome shotgun (WGS) entry which is preliminary data.</text>
</comment>
<dbReference type="PANTHER" id="PTHR31876">
    <property type="entry name" value="COV-LIKE PROTEIN 1"/>
    <property type="match status" value="1"/>
</dbReference>
<proteinExistence type="predicted"/>
<protein>
    <submittedName>
        <fullName evidence="2">Transporter</fullName>
    </submittedName>
</protein>
<organism evidence="2 3">
    <name type="scientific">Candidatus Saccharicenans subterraneus</name>
    <dbReference type="NCBI Taxonomy" id="2508984"/>
    <lineage>
        <taxon>Bacteria</taxon>
        <taxon>Candidatus Aminicenantota</taxon>
        <taxon>Candidatus Aminicenantia</taxon>
        <taxon>Candidatus Aminicenantales</taxon>
        <taxon>Candidatus Saccharicenantaceae</taxon>
        <taxon>Candidatus Saccharicenans</taxon>
    </lineage>
</organism>
<feature type="transmembrane region" description="Helical" evidence="1">
    <location>
        <begin position="55"/>
        <end position="73"/>
    </location>
</feature>
<evidence type="ECO:0000313" key="2">
    <source>
        <dbReference type="EMBL" id="RFT16339.1"/>
    </source>
</evidence>
<keyword evidence="1" id="KW-0472">Membrane</keyword>
<reference evidence="2 3" key="1">
    <citation type="submission" date="2018-08" db="EMBL/GenBank/DDBJ databases">
        <title>Genome analysis of the thermophilic bacterium of the candidate phylum Aminicenantes from deep subsurface aquifer revealed its physiology and ecological role.</title>
        <authorList>
            <person name="Kadnikov V.V."/>
            <person name="Mardanov A.V."/>
            <person name="Beletsky A.V."/>
            <person name="Karnachuk O.V."/>
            <person name="Ravin N.V."/>
        </authorList>
    </citation>
    <scope>NUCLEOTIDE SEQUENCE [LARGE SCALE GENOMIC DNA]</scope>
    <source>
        <strain evidence="2">BY38</strain>
    </source>
</reference>
<dbReference type="EMBL" id="QUAH01000004">
    <property type="protein sequence ID" value="RFT16339.1"/>
    <property type="molecule type" value="Genomic_DNA"/>
</dbReference>
<accession>A0A3E2BNN0</accession>
<dbReference type="Proteomes" id="UP000257323">
    <property type="component" value="Unassembled WGS sequence"/>
</dbReference>
<dbReference type="PANTHER" id="PTHR31876:SF26">
    <property type="entry name" value="PROTEIN LIKE COV 2"/>
    <property type="match status" value="1"/>
</dbReference>
<sequence>MNPGKLFKNIKRQIFRGFLALIPLYLSYLVIRFLYVNVDQKFASLIESRLGFRLPGLGLALILVLLYLLGWLASNWAGRRLLGLVEKVMEKIPLIKTVYSLGKQLGLALALPEKQVFQQVALVEQFRPGLWSIGFVTGRIRDRRTGENLVKLFIPTAPNVTTGFTVIVSEKDIRLLPWTVQEAMKMILSGGIVGAEELEYSLPGETPLKADH</sequence>
<evidence type="ECO:0000313" key="3">
    <source>
        <dbReference type="Proteomes" id="UP000257323"/>
    </source>
</evidence>
<dbReference type="Pfam" id="PF04367">
    <property type="entry name" value="DUF502"/>
    <property type="match status" value="1"/>
</dbReference>
<evidence type="ECO:0000256" key="1">
    <source>
        <dbReference type="SAM" id="Phobius"/>
    </source>
</evidence>